<reference evidence="1" key="2">
    <citation type="submission" date="2025-08" db="UniProtKB">
        <authorList>
            <consortium name="RefSeq"/>
        </authorList>
    </citation>
    <scope>IDENTIFICATION</scope>
</reference>
<name>A0AAJ8DZK3_ASPNG</name>
<accession>A0AAJ8DZK3</accession>
<sequence length="54" mass="5695">MEGGRREESDCTIARSDDSIWPGPCAATKSAQVLPARPIPCRLASVRHSASVAS</sequence>
<protein>
    <submittedName>
        <fullName evidence="1">Uncharacterized protein</fullName>
    </submittedName>
</protein>
<dbReference type="AlphaFoldDB" id="A0AAJ8DZK3"/>
<organism evidence="1">
    <name type="scientific">Aspergillus niger</name>
    <dbReference type="NCBI Taxonomy" id="5061"/>
    <lineage>
        <taxon>Eukaryota</taxon>
        <taxon>Fungi</taxon>
        <taxon>Dikarya</taxon>
        <taxon>Ascomycota</taxon>
        <taxon>Pezizomycotina</taxon>
        <taxon>Eurotiomycetes</taxon>
        <taxon>Eurotiomycetidae</taxon>
        <taxon>Eurotiales</taxon>
        <taxon>Aspergillaceae</taxon>
        <taxon>Aspergillus</taxon>
        <taxon>Aspergillus subgen. Circumdati</taxon>
    </lineage>
</organism>
<evidence type="ECO:0000313" key="1">
    <source>
        <dbReference type="RefSeq" id="XP_059601221.1"/>
    </source>
</evidence>
<dbReference type="RefSeq" id="XP_059601221.1">
    <property type="nucleotide sequence ID" value="XM_059749202.1"/>
</dbReference>
<dbReference type="GeneID" id="84591753"/>
<dbReference type="KEGG" id="ang:An08g07760"/>
<gene>
    <name evidence="1" type="ORF">An08g07760</name>
</gene>
<dbReference type="VEuPathDB" id="FungiDB:An08g07760"/>
<reference evidence="1" key="1">
    <citation type="submission" date="2025-02" db="EMBL/GenBank/DDBJ databases">
        <authorList>
            <consortium name="NCBI Genome Project"/>
        </authorList>
    </citation>
    <scope>NUCLEOTIDE SEQUENCE</scope>
</reference>
<proteinExistence type="predicted"/>